<dbReference type="InterPro" id="IPR036097">
    <property type="entry name" value="HisK_dim/P_sf"/>
</dbReference>
<evidence type="ECO:0000256" key="3">
    <source>
        <dbReference type="ARBA" id="ARBA00012438"/>
    </source>
</evidence>
<dbReference type="InterPro" id="IPR003661">
    <property type="entry name" value="HisK_dim/P_dom"/>
</dbReference>
<evidence type="ECO:0000256" key="10">
    <source>
        <dbReference type="ARBA" id="ARBA00023136"/>
    </source>
</evidence>
<keyword evidence="5" id="KW-0808">Transferase</keyword>
<evidence type="ECO:0000256" key="6">
    <source>
        <dbReference type="ARBA" id="ARBA00022692"/>
    </source>
</evidence>
<reference evidence="14 15" key="1">
    <citation type="submission" date="2017-08" db="EMBL/GenBank/DDBJ databases">
        <title>Infants hospitalized years apart are colonized by the same room-sourced microbial strains.</title>
        <authorList>
            <person name="Brooks B."/>
            <person name="Olm M.R."/>
            <person name="Firek B.A."/>
            <person name="Baker R."/>
            <person name="Thomas B.C."/>
            <person name="Morowitz M.J."/>
            <person name="Banfield J.F."/>
        </authorList>
    </citation>
    <scope>NUCLEOTIDE SEQUENCE [LARGE SCALE GENOMIC DNA]</scope>
    <source>
        <strain evidence="14">S2_003_000_R2_11</strain>
    </source>
</reference>
<evidence type="ECO:0000256" key="2">
    <source>
        <dbReference type="ARBA" id="ARBA00004370"/>
    </source>
</evidence>
<accession>A0A2W5TYI8</accession>
<evidence type="ECO:0000259" key="12">
    <source>
        <dbReference type="PROSITE" id="PS50109"/>
    </source>
</evidence>
<dbReference type="EC" id="2.7.13.3" evidence="3"/>
<evidence type="ECO:0000259" key="13">
    <source>
        <dbReference type="PROSITE" id="PS50885"/>
    </source>
</evidence>
<evidence type="ECO:0000256" key="9">
    <source>
        <dbReference type="ARBA" id="ARBA00023012"/>
    </source>
</evidence>
<dbReference type="InterPro" id="IPR004358">
    <property type="entry name" value="Sig_transdc_His_kin-like_C"/>
</dbReference>
<dbReference type="InterPro" id="IPR050428">
    <property type="entry name" value="TCS_sensor_his_kinase"/>
</dbReference>
<dbReference type="SUPFAM" id="SSF55874">
    <property type="entry name" value="ATPase domain of HSP90 chaperone/DNA topoisomerase II/histidine kinase"/>
    <property type="match status" value="1"/>
</dbReference>
<evidence type="ECO:0000256" key="1">
    <source>
        <dbReference type="ARBA" id="ARBA00000085"/>
    </source>
</evidence>
<evidence type="ECO:0000313" key="14">
    <source>
        <dbReference type="EMBL" id="PZQ95833.1"/>
    </source>
</evidence>
<dbReference type="CDD" id="cd00082">
    <property type="entry name" value="HisKA"/>
    <property type="match status" value="1"/>
</dbReference>
<evidence type="ECO:0000256" key="4">
    <source>
        <dbReference type="ARBA" id="ARBA00022553"/>
    </source>
</evidence>
<keyword evidence="9" id="KW-0902">Two-component regulatory system</keyword>
<evidence type="ECO:0000256" key="11">
    <source>
        <dbReference type="SAM" id="Phobius"/>
    </source>
</evidence>
<dbReference type="SMART" id="SM00387">
    <property type="entry name" value="HATPase_c"/>
    <property type="match status" value="1"/>
</dbReference>
<evidence type="ECO:0000256" key="7">
    <source>
        <dbReference type="ARBA" id="ARBA00022777"/>
    </source>
</evidence>
<evidence type="ECO:0000313" key="15">
    <source>
        <dbReference type="Proteomes" id="UP000248975"/>
    </source>
</evidence>
<dbReference type="PROSITE" id="PS50885">
    <property type="entry name" value="HAMP"/>
    <property type="match status" value="1"/>
</dbReference>
<evidence type="ECO:0000256" key="5">
    <source>
        <dbReference type="ARBA" id="ARBA00022679"/>
    </source>
</evidence>
<keyword evidence="4" id="KW-0597">Phosphoprotein</keyword>
<feature type="transmembrane region" description="Helical" evidence="11">
    <location>
        <begin position="156"/>
        <end position="176"/>
    </location>
</feature>
<evidence type="ECO:0000256" key="8">
    <source>
        <dbReference type="ARBA" id="ARBA00022989"/>
    </source>
</evidence>
<dbReference type="Pfam" id="PF00672">
    <property type="entry name" value="HAMP"/>
    <property type="match status" value="1"/>
</dbReference>
<dbReference type="InterPro" id="IPR003660">
    <property type="entry name" value="HAMP_dom"/>
</dbReference>
<organism evidence="14 15">
    <name type="scientific">Cereibacter sphaeroides</name>
    <name type="common">Rhodobacter sphaeroides</name>
    <dbReference type="NCBI Taxonomy" id="1063"/>
    <lineage>
        <taxon>Bacteria</taxon>
        <taxon>Pseudomonadati</taxon>
        <taxon>Pseudomonadota</taxon>
        <taxon>Alphaproteobacteria</taxon>
        <taxon>Rhodobacterales</taxon>
        <taxon>Paracoccaceae</taxon>
        <taxon>Cereibacter</taxon>
    </lineage>
</organism>
<dbReference type="InterPro" id="IPR003594">
    <property type="entry name" value="HATPase_dom"/>
</dbReference>
<dbReference type="Gene3D" id="3.30.565.10">
    <property type="entry name" value="Histidine kinase-like ATPase, C-terminal domain"/>
    <property type="match status" value="1"/>
</dbReference>
<protein>
    <recommendedName>
        <fullName evidence="3">histidine kinase</fullName>
        <ecNumber evidence="3">2.7.13.3</ecNumber>
    </recommendedName>
</protein>
<dbReference type="InterPro" id="IPR005467">
    <property type="entry name" value="His_kinase_dom"/>
</dbReference>
<dbReference type="AlphaFoldDB" id="A0A2W5TYI8"/>
<feature type="domain" description="Histidine kinase" evidence="12">
    <location>
        <begin position="238"/>
        <end position="451"/>
    </location>
</feature>
<comment type="caution">
    <text evidence="14">The sequence shown here is derived from an EMBL/GenBank/DDBJ whole genome shotgun (WGS) entry which is preliminary data.</text>
</comment>
<dbReference type="InterPro" id="IPR036890">
    <property type="entry name" value="HATPase_C_sf"/>
</dbReference>
<comment type="catalytic activity">
    <reaction evidence="1">
        <text>ATP + protein L-histidine = ADP + protein N-phospho-L-histidine.</text>
        <dbReference type="EC" id="2.7.13.3"/>
    </reaction>
</comment>
<dbReference type="Pfam" id="PF02518">
    <property type="entry name" value="HATPase_c"/>
    <property type="match status" value="1"/>
</dbReference>
<dbReference type="PANTHER" id="PTHR45436">
    <property type="entry name" value="SENSOR HISTIDINE KINASE YKOH"/>
    <property type="match status" value="1"/>
</dbReference>
<feature type="transmembrane region" description="Helical" evidence="11">
    <location>
        <begin position="12"/>
        <end position="37"/>
    </location>
</feature>
<dbReference type="SMART" id="SM00388">
    <property type="entry name" value="HisKA"/>
    <property type="match status" value="1"/>
</dbReference>
<comment type="subcellular location">
    <subcellularLocation>
        <location evidence="2">Membrane</location>
    </subcellularLocation>
</comment>
<keyword evidence="6 11" id="KW-0812">Transmembrane</keyword>
<dbReference type="GO" id="GO:0005886">
    <property type="term" value="C:plasma membrane"/>
    <property type="evidence" value="ECO:0007669"/>
    <property type="project" value="TreeGrafter"/>
</dbReference>
<keyword evidence="10 11" id="KW-0472">Membrane</keyword>
<dbReference type="SUPFAM" id="SSF158472">
    <property type="entry name" value="HAMP domain-like"/>
    <property type="match status" value="1"/>
</dbReference>
<keyword evidence="8 11" id="KW-1133">Transmembrane helix</keyword>
<dbReference type="PANTHER" id="PTHR45436:SF8">
    <property type="entry name" value="HISTIDINE KINASE"/>
    <property type="match status" value="1"/>
</dbReference>
<name>A0A2W5TYI8_CERSP</name>
<keyword evidence="7 14" id="KW-0418">Kinase</keyword>
<dbReference type="GO" id="GO:0000155">
    <property type="term" value="F:phosphorelay sensor kinase activity"/>
    <property type="evidence" value="ECO:0007669"/>
    <property type="project" value="InterPro"/>
</dbReference>
<dbReference type="SMART" id="SM00304">
    <property type="entry name" value="HAMP"/>
    <property type="match status" value="1"/>
</dbReference>
<dbReference type="SUPFAM" id="SSF47384">
    <property type="entry name" value="Homodimeric domain of signal transducing histidine kinase"/>
    <property type="match status" value="1"/>
</dbReference>
<dbReference type="PRINTS" id="PR00344">
    <property type="entry name" value="BCTRLSENSOR"/>
</dbReference>
<dbReference type="EMBL" id="QFQS01000005">
    <property type="protein sequence ID" value="PZQ95833.1"/>
    <property type="molecule type" value="Genomic_DNA"/>
</dbReference>
<sequence>MPRARWLRSTPFRLLLSFSLLTLTNIVLAFLAAWLLIGSELSIVEDRQINEIIEAADRALANVDLTRTEKVAQALRAVVPNDGTYYVLTAPIGAVIAGNTEPVQMLAERADLPPSAFRADTDVEFRAIHKPVRGLDLLVARPQSALEEIQEVLLEVFTWSALIVLLAGIGGGAFFASRVKRRLDTISDALEQVGKGDLTIRIAQSGRRDDIDGLVERINQTVAQLEANVGALRQLSVDIAHDLRTPLNRLHIQLEEASRHLAAGHLPETEVDEALAQSEAIAAAFSALLRIAQIEAGARREQFRKVDLAEIAADAAEAYEGVAEDAGMTLVLQSSSPTTITGDRDLLLQATVNIIENAICHCPVGTRIHLKAMTIADGAVLSVTDNGPGIPVSEYDNVLRRHYRLERSRTTPGFGLGLSLVRAVADLHGAVLTLSDARPGLKVSMLFQSTC</sequence>
<dbReference type="Proteomes" id="UP000248975">
    <property type="component" value="Unassembled WGS sequence"/>
</dbReference>
<feature type="domain" description="HAMP" evidence="13">
    <location>
        <begin position="177"/>
        <end position="230"/>
    </location>
</feature>
<gene>
    <name evidence="14" type="ORF">DI533_17450</name>
</gene>
<proteinExistence type="predicted"/>
<dbReference type="Gene3D" id="6.10.340.10">
    <property type="match status" value="1"/>
</dbReference>
<dbReference type="PROSITE" id="PS50109">
    <property type="entry name" value="HIS_KIN"/>
    <property type="match status" value="1"/>
</dbReference>